<evidence type="ECO:0000256" key="4">
    <source>
        <dbReference type="ARBA" id="ARBA00023136"/>
    </source>
</evidence>
<name>A0A7J6WKJ1_THATH</name>
<dbReference type="Proteomes" id="UP000554482">
    <property type="component" value="Unassembled WGS sequence"/>
</dbReference>
<evidence type="ECO:0000313" key="6">
    <source>
        <dbReference type="Proteomes" id="UP000554482"/>
    </source>
</evidence>
<dbReference type="GO" id="GO:0008320">
    <property type="term" value="F:protein transmembrane transporter activity"/>
    <property type="evidence" value="ECO:0007669"/>
    <property type="project" value="TreeGrafter"/>
</dbReference>
<organism evidence="5 6">
    <name type="scientific">Thalictrum thalictroides</name>
    <name type="common">Rue-anemone</name>
    <name type="synonym">Anemone thalictroides</name>
    <dbReference type="NCBI Taxonomy" id="46969"/>
    <lineage>
        <taxon>Eukaryota</taxon>
        <taxon>Viridiplantae</taxon>
        <taxon>Streptophyta</taxon>
        <taxon>Embryophyta</taxon>
        <taxon>Tracheophyta</taxon>
        <taxon>Spermatophyta</taxon>
        <taxon>Magnoliopsida</taxon>
        <taxon>Ranunculales</taxon>
        <taxon>Ranunculaceae</taxon>
        <taxon>Thalictroideae</taxon>
        <taxon>Thalictrum</taxon>
    </lineage>
</organism>
<dbReference type="PANTHER" id="PTHR14110:SF5">
    <property type="entry name" value="OUTER ENVELOPE PORE PROTEIN 16-4, CHLOROPLASTIC"/>
    <property type="match status" value="1"/>
</dbReference>
<dbReference type="PANTHER" id="PTHR14110">
    <property type="entry name" value="MITOCHONDRIAL IMPORT INNER MEMBRANE TRANSLOCASE SUBUNIT TIM22"/>
    <property type="match status" value="1"/>
</dbReference>
<dbReference type="Pfam" id="PF02466">
    <property type="entry name" value="Tim17"/>
    <property type="match status" value="1"/>
</dbReference>
<dbReference type="EMBL" id="JABWDY010014677">
    <property type="protein sequence ID" value="KAF5197458.1"/>
    <property type="molecule type" value="Genomic_DNA"/>
</dbReference>
<protein>
    <submittedName>
        <fullName evidence="5">Outer envelope pore protein 16-4 protein</fullName>
    </submittedName>
</protein>
<gene>
    <name evidence="5" type="ORF">FRX31_012957</name>
</gene>
<sequence length="137" mass="14413">MQFVKPDVEEIPCESIAADNTVRIAAAGIIWGLTASPYDAGKLGLTGIPRVSYVLKSAGSLGWQCGLFAGIYSTTRCQLQNYREKKDWLNAAVAGALTGAIFAAKSGCSGMKVLGMTALISSITTATEFSTTKRPSE</sequence>
<proteinExistence type="predicted"/>
<keyword evidence="6" id="KW-1185">Reference proteome</keyword>
<dbReference type="OrthoDB" id="1865977at2759"/>
<comment type="caution">
    <text evidence="5">The sequence shown here is derived from an EMBL/GenBank/DDBJ whole genome shotgun (WGS) entry which is preliminary data.</text>
</comment>
<reference evidence="5 6" key="1">
    <citation type="submission" date="2020-06" db="EMBL/GenBank/DDBJ databases">
        <title>Transcriptomic and genomic resources for Thalictrum thalictroides and T. hernandezii: Facilitating candidate gene discovery in an emerging model plant lineage.</title>
        <authorList>
            <person name="Arias T."/>
            <person name="Riano-Pachon D.M."/>
            <person name="Di Stilio V.S."/>
        </authorList>
    </citation>
    <scope>NUCLEOTIDE SEQUENCE [LARGE SCALE GENOMIC DNA]</scope>
    <source>
        <strain evidence="6">cv. WT478/WT964</strain>
        <tissue evidence="5">Leaves</tissue>
    </source>
</reference>
<keyword evidence="2" id="KW-0812">Transmembrane</keyword>
<keyword evidence="3" id="KW-1133">Transmembrane helix</keyword>
<dbReference type="GO" id="GO:0042721">
    <property type="term" value="C:TIM22 mitochondrial import inner membrane insertion complex"/>
    <property type="evidence" value="ECO:0007669"/>
    <property type="project" value="InterPro"/>
</dbReference>
<keyword evidence="4" id="KW-0472">Membrane</keyword>
<evidence type="ECO:0000256" key="3">
    <source>
        <dbReference type="ARBA" id="ARBA00022989"/>
    </source>
</evidence>
<comment type="subcellular location">
    <subcellularLocation>
        <location evidence="1">Membrane</location>
        <topology evidence="1">Multi-pass membrane protein</topology>
    </subcellularLocation>
</comment>
<dbReference type="AlphaFoldDB" id="A0A7J6WKJ1"/>
<dbReference type="GO" id="GO:0045039">
    <property type="term" value="P:protein insertion into mitochondrial inner membrane"/>
    <property type="evidence" value="ECO:0007669"/>
    <property type="project" value="InterPro"/>
</dbReference>
<dbReference type="GO" id="GO:0030943">
    <property type="term" value="F:mitochondrion targeting sequence binding"/>
    <property type="evidence" value="ECO:0007669"/>
    <property type="project" value="TreeGrafter"/>
</dbReference>
<accession>A0A7J6WKJ1</accession>
<evidence type="ECO:0000256" key="1">
    <source>
        <dbReference type="ARBA" id="ARBA00004141"/>
    </source>
</evidence>
<dbReference type="InterPro" id="IPR039175">
    <property type="entry name" value="TIM22"/>
</dbReference>
<evidence type="ECO:0000313" key="5">
    <source>
        <dbReference type="EMBL" id="KAF5197458.1"/>
    </source>
</evidence>
<evidence type="ECO:0000256" key="2">
    <source>
        <dbReference type="ARBA" id="ARBA00022692"/>
    </source>
</evidence>